<dbReference type="OrthoDB" id="4934395at2759"/>
<evidence type="ECO:0000256" key="1">
    <source>
        <dbReference type="SAM" id="MobiDB-lite"/>
    </source>
</evidence>
<organism evidence="2 3">
    <name type="scientific">Fusarium beomiforme</name>
    <dbReference type="NCBI Taxonomy" id="44412"/>
    <lineage>
        <taxon>Eukaryota</taxon>
        <taxon>Fungi</taxon>
        <taxon>Dikarya</taxon>
        <taxon>Ascomycota</taxon>
        <taxon>Pezizomycotina</taxon>
        <taxon>Sordariomycetes</taxon>
        <taxon>Hypocreomycetidae</taxon>
        <taxon>Hypocreales</taxon>
        <taxon>Nectriaceae</taxon>
        <taxon>Fusarium</taxon>
        <taxon>Fusarium burgessii species complex</taxon>
    </lineage>
</organism>
<accession>A0A9P5AVU7</accession>
<gene>
    <name evidence="2" type="ORF">FBEOM_463</name>
</gene>
<evidence type="ECO:0000313" key="2">
    <source>
        <dbReference type="EMBL" id="KAF4345571.1"/>
    </source>
</evidence>
<name>A0A9P5AVU7_9HYPO</name>
<protein>
    <submittedName>
        <fullName evidence="2">Uncharacterized protein</fullName>
    </submittedName>
</protein>
<dbReference type="AlphaFoldDB" id="A0A9P5AVU7"/>
<feature type="region of interest" description="Disordered" evidence="1">
    <location>
        <begin position="30"/>
        <end position="62"/>
    </location>
</feature>
<reference evidence="2" key="1">
    <citation type="journal article" date="2017" name="Mycologia">
        <title>Fusarium algeriense, sp. nov., a novel toxigenic crown rot pathogen of durum wheat from Algeria is nested in the Fusarium burgessii species complex.</title>
        <authorList>
            <person name="Laraba I."/>
            <person name="Keddad A."/>
            <person name="Boureghda H."/>
            <person name="Abdallah N."/>
            <person name="Vaughan M.M."/>
            <person name="Proctor R.H."/>
            <person name="Busman M."/>
            <person name="O'Donnell K."/>
        </authorList>
    </citation>
    <scope>NUCLEOTIDE SEQUENCE</scope>
    <source>
        <strain evidence="2">NRRL 25174</strain>
    </source>
</reference>
<dbReference type="Proteomes" id="UP000730481">
    <property type="component" value="Unassembled WGS sequence"/>
</dbReference>
<sequence length="113" mass="12104">MPAARTSVVLLRSGTRPAFRSATGIALLRRPQVRQQSTVSSDGDIGGPGGQQVPPPNRGGPEFLKRNWYISKAPQRWHSTNPRQRLPIGGAAVLITAVVSYMSSSSGSRPRGQ</sequence>
<evidence type="ECO:0000313" key="3">
    <source>
        <dbReference type="Proteomes" id="UP000730481"/>
    </source>
</evidence>
<dbReference type="EMBL" id="PVQB02000024">
    <property type="protein sequence ID" value="KAF4345571.1"/>
    <property type="molecule type" value="Genomic_DNA"/>
</dbReference>
<reference evidence="2" key="2">
    <citation type="submission" date="2020-02" db="EMBL/GenBank/DDBJ databases">
        <title>Identification and distribution of gene clusters putatively required for synthesis of sphingolipid metabolism inhibitors in phylogenetically diverse species of the filamentous fungus Fusarium.</title>
        <authorList>
            <person name="Kim H.-S."/>
            <person name="Busman M."/>
            <person name="Brown D.W."/>
            <person name="Divon H."/>
            <person name="Uhlig S."/>
            <person name="Proctor R.H."/>
        </authorList>
    </citation>
    <scope>NUCLEOTIDE SEQUENCE</scope>
    <source>
        <strain evidence="2">NRRL 25174</strain>
    </source>
</reference>
<comment type="caution">
    <text evidence="2">The sequence shown here is derived from an EMBL/GenBank/DDBJ whole genome shotgun (WGS) entry which is preliminary data.</text>
</comment>
<keyword evidence="3" id="KW-1185">Reference proteome</keyword>
<proteinExistence type="predicted"/>